<dbReference type="SMART" id="SM00490">
    <property type="entry name" value="HELICc"/>
    <property type="match status" value="1"/>
</dbReference>
<protein>
    <submittedName>
        <fullName evidence="4">HepA Superfamily II DNA/RNA helicases, SNF2 family</fullName>
    </submittedName>
</protein>
<dbReference type="InterPro" id="IPR027417">
    <property type="entry name" value="P-loop_NTPase"/>
</dbReference>
<organism evidence="4">
    <name type="scientific">uncultured Caudovirales phage</name>
    <dbReference type="NCBI Taxonomy" id="2100421"/>
    <lineage>
        <taxon>Viruses</taxon>
        <taxon>Duplodnaviria</taxon>
        <taxon>Heunggongvirae</taxon>
        <taxon>Uroviricota</taxon>
        <taxon>Caudoviricetes</taxon>
        <taxon>Peduoviridae</taxon>
        <taxon>Maltschvirus</taxon>
        <taxon>Maltschvirus maltsch</taxon>
    </lineage>
</organism>
<evidence type="ECO:0000313" key="4">
    <source>
        <dbReference type="EMBL" id="CAB4123913.1"/>
    </source>
</evidence>
<sequence>MFTGTLKPYQVEAVNKMVTTKNILVAYEMGLGKTPMTIAAVEQLRDAGDVTDLVIVLCLASLKYQWKKEIEKFSNSTAVVIDGNAKQRLAQYHEADKGQYVIMNYEQIVNDWDILKNGTFAAIICDEATAIKGFKAKRAKRVKELAKKIPIRFALTGTPIENGRPEEIFSIMQFVNSKVLGRFDLFDKQYIVRNHFGGVQRYQNIPILNKLLMDHTVRKSQKDEDVKPYLPDATYREPLLVPLDAKGKKLYNYIAKDLSELLKEASESFGANFNLAAHYGQAYDPNDPANQMRGEVMSRISALRMLCSSPNVVKNSYTDFDNHTGRGSAYIHSLGGLVLDIDKTPKLDAAISYLSEHLDIDSSYKAVVFSSYLDSVGEIVDRLNAKGYGAVGYTGEMNAKQKEDAKVKFQTSPDIRVLVSSDAGGYGVDLPQANLLLNYDQPWSSGLAVQRNGRINRASSTWASITIQDILVKDSIEQRQYDMLKQKGNIAGAILDGANINSQGGVDLTVGSLIKFINEKLI</sequence>
<dbReference type="Pfam" id="PF00176">
    <property type="entry name" value="SNF2-rel_dom"/>
    <property type="match status" value="1"/>
</dbReference>
<dbReference type="GO" id="GO:0016787">
    <property type="term" value="F:hydrolase activity"/>
    <property type="evidence" value="ECO:0007669"/>
    <property type="project" value="UniProtKB-KW"/>
</dbReference>
<dbReference type="GO" id="GO:0006281">
    <property type="term" value="P:DNA repair"/>
    <property type="evidence" value="ECO:0007669"/>
    <property type="project" value="TreeGrafter"/>
</dbReference>
<keyword evidence="4" id="KW-0067">ATP-binding</keyword>
<dbReference type="GO" id="GO:0004386">
    <property type="term" value="F:helicase activity"/>
    <property type="evidence" value="ECO:0007669"/>
    <property type="project" value="UniProtKB-KW"/>
</dbReference>
<dbReference type="PANTHER" id="PTHR45766">
    <property type="entry name" value="DNA ANNEALING HELICASE AND ENDONUCLEASE ZRANB3 FAMILY MEMBER"/>
    <property type="match status" value="1"/>
</dbReference>
<dbReference type="PROSITE" id="PS51194">
    <property type="entry name" value="HELICASE_CTER"/>
    <property type="match status" value="1"/>
</dbReference>
<dbReference type="EMBL" id="LR796175">
    <property type="protein sequence ID" value="CAB4123913.1"/>
    <property type="molecule type" value="Genomic_DNA"/>
</dbReference>
<dbReference type="GO" id="GO:0005524">
    <property type="term" value="F:ATP binding"/>
    <property type="evidence" value="ECO:0007669"/>
    <property type="project" value="InterPro"/>
</dbReference>
<reference evidence="4" key="1">
    <citation type="submission" date="2020-04" db="EMBL/GenBank/DDBJ databases">
        <authorList>
            <person name="Chiriac C."/>
            <person name="Salcher M."/>
            <person name="Ghai R."/>
            <person name="Kavagutti S V."/>
        </authorList>
    </citation>
    <scope>NUCLEOTIDE SEQUENCE</scope>
</reference>
<proteinExistence type="predicted"/>
<dbReference type="CDD" id="cd18793">
    <property type="entry name" value="SF2_C_SNF"/>
    <property type="match status" value="1"/>
</dbReference>
<evidence type="ECO:0000259" key="3">
    <source>
        <dbReference type="PROSITE" id="PS51194"/>
    </source>
</evidence>
<dbReference type="SMART" id="SM00487">
    <property type="entry name" value="DEXDc"/>
    <property type="match status" value="1"/>
</dbReference>
<dbReference type="InterPro" id="IPR049730">
    <property type="entry name" value="SNF2/RAD54-like_C"/>
</dbReference>
<dbReference type="Gene3D" id="3.40.50.300">
    <property type="entry name" value="P-loop containing nucleotide triphosphate hydrolases"/>
    <property type="match status" value="1"/>
</dbReference>
<keyword evidence="1" id="KW-0378">Hydrolase</keyword>
<gene>
    <name evidence="4" type="ORF">UFOVP45_58</name>
</gene>
<dbReference type="Pfam" id="PF00271">
    <property type="entry name" value="Helicase_C"/>
    <property type="match status" value="1"/>
</dbReference>
<dbReference type="PANTHER" id="PTHR45766:SF6">
    <property type="entry name" value="SWI_SNF-RELATED MATRIX-ASSOCIATED ACTIN-DEPENDENT REGULATOR OF CHROMATIN SUBFAMILY A-LIKE PROTEIN 1"/>
    <property type="match status" value="1"/>
</dbReference>
<dbReference type="SUPFAM" id="SSF52540">
    <property type="entry name" value="P-loop containing nucleoside triphosphate hydrolases"/>
    <property type="match status" value="2"/>
</dbReference>
<accession>A0A6J5KS84</accession>
<evidence type="ECO:0000259" key="2">
    <source>
        <dbReference type="PROSITE" id="PS51192"/>
    </source>
</evidence>
<feature type="domain" description="Helicase C-terminal" evidence="3">
    <location>
        <begin position="346"/>
        <end position="501"/>
    </location>
</feature>
<keyword evidence="4" id="KW-0347">Helicase</keyword>
<feature type="domain" description="Helicase ATP-binding" evidence="2">
    <location>
        <begin position="14"/>
        <end position="177"/>
    </location>
</feature>
<keyword evidence="4" id="KW-0547">Nucleotide-binding</keyword>
<dbReference type="InterPro" id="IPR014001">
    <property type="entry name" value="Helicase_ATP-bd"/>
</dbReference>
<dbReference type="InterPro" id="IPR000330">
    <property type="entry name" value="SNF2_N"/>
</dbReference>
<dbReference type="GO" id="GO:0031297">
    <property type="term" value="P:replication fork processing"/>
    <property type="evidence" value="ECO:0007669"/>
    <property type="project" value="TreeGrafter"/>
</dbReference>
<dbReference type="InterPro" id="IPR038718">
    <property type="entry name" value="SNF2-like_sf"/>
</dbReference>
<dbReference type="CDD" id="cd17919">
    <property type="entry name" value="DEXHc_Snf"/>
    <property type="match status" value="1"/>
</dbReference>
<dbReference type="PROSITE" id="PS51192">
    <property type="entry name" value="HELICASE_ATP_BIND_1"/>
    <property type="match status" value="1"/>
</dbReference>
<dbReference type="Gene3D" id="3.40.50.10810">
    <property type="entry name" value="Tandem AAA-ATPase domain"/>
    <property type="match status" value="1"/>
</dbReference>
<dbReference type="InterPro" id="IPR001650">
    <property type="entry name" value="Helicase_C-like"/>
</dbReference>
<evidence type="ECO:0000256" key="1">
    <source>
        <dbReference type="ARBA" id="ARBA00022801"/>
    </source>
</evidence>
<name>A0A6J5KS84_9CAUD</name>